<protein>
    <submittedName>
        <fullName evidence="8">Ribonuclease kappa-like</fullName>
    </submittedName>
</protein>
<gene>
    <name evidence="8" type="primary">LOC110982426</name>
</gene>
<evidence type="ECO:0000313" key="8">
    <source>
        <dbReference type="RefSeq" id="XP_022096500.1"/>
    </source>
</evidence>
<dbReference type="InterPro" id="IPR056552">
    <property type="entry name" value="Ribonucl_Kappa"/>
</dbReference>
<accession>A0A8B7YVJ0</accession>
<keyword evidence="3 6" id="KW-0812">Transmembrane</keyword>
<evidence type="ECO:0000256" key="3">
    <source>
        <dbReference type="ARBA" id="ARBA00022692"/>
    </source>
</evidence>
<evidence type="ECO:0000256" key="5">
    <source>
        <dbReference type="ARBA" id="ARBA00023136"/>
    </source>
</evidence>
<sequence>MGMKICGPKLSACCSVISTWGVIMLVLMGVFFRVNSVALFEDLTLESNKTLTRAELEEAYTEVSNNCFIAAGLYVLWLFFSVWQMHVNSKEQYNVS</sequence>
<dbReference type="KEGG" id="aplc:110982426"/>
<reference evidence="8" key="1">
    <citation type="submission" date="2025-08" db="UniProtKB">
        <authorList>
            <consortium name="RefSeq"/>
        </authorList>
    </citation>
    <scope>IDENTIFICATION</scope>
</reference>
<dbReference type="OMA" id="SNNCFIA"/>
<feature type="transmembrane region" description="Helical" evidence="6">
    <location>
        <begin position="12"/>
        <end position="32"/>
    </location>
</feature>
<keyword evidence="4 6" id="KW-1133">Transmembrane helix</keyword>
<evidence type="ECO:0000313" key="7">
    <source>
        <dbReference type="Proteomes" id="UP000694845"/>
    </source>
</evidence>
<dbReference type="Pfam" id="PF23489">
    <property type="entry name" value="V-ATPase_su_f"/>
    <property type="match status" value="1"/>
</dbReference>
<comment type="subcellular location">
    <subcellularLocation>
        <location evidence="1">Membrane</location>
        <topology evidence="1">Multi-pass membrane protein</topology>
    </subcellularLocation>
</comment>
<comment type="similarity">
    <text evidence="2">Belongs to the RNase K family.</text>
</comment>
<name>A0A8B7YVJ0_ACAPL</name>
<dbReference type="RefSeq" id="XP_022096500.1">
    <property type="nucleotide sequence ID" value="XM_022240808.1"/>
</dbReference>
<dbReference type="GO" id="GO:0004521">
    <property type="term" value="F:RNA endonuclease activity"/>
    <property type="evidence" value="ECO:0007669"/>
    <property type="project" value="InterPro"/>
</dbReference>
<feature type="transmembrane region" description="Helical" evidence="6">
    <location>
        <begin position="63"/>
        <end position="83"/>
    </location>
</feature>
<dbReference type="GO" id="GO:0016020">
    <property type="term" value="C:membrane"/>
    <property type="evidence" value="ECO:0007669"/>
    <property type="project" value="UniProtKB-SubCell"/>
</dbReference>
<evidence type="ECO:0000256" key="4">
    <source>
        <dbReference type="ARBA" id="ARBA00022989"/>
    </source>
</evidence>
<dbReference type="OrthoDB" id="67317at2759"/>
<dbReference type="InterPro" id="IPR026770">
    <property type="entry name" value="RNase_K"/>
</dbReference>
<evidence type="ECO:0000256" key="2">
    <source>
        <dbReference type="ARBA" id="ARBA00008458"/>
    </source>
</evidence>
<proteinExistence type="inferred from homology"/>
<evidence type="ECO:0000256" key="6">
    <source>
        <dbReference type="SAM" id="Phobius"/>
    </source>
</evidence>
<dbReference type="GeneID" id="110982426"/>
<organism evidence="7 8">
    <name type="scientific">Acanthaster planci</name>
    <name type="common">Crown-of-thorns starfish</name>
    <dbReference type="NCBI Taxonomy" id="133434"/>
    <lineage>
        <taxon>Eukaryota</taxon>
        <taxon>Metazoa</taxon>
        <taxon>Echinodermata</taxon>
        <taxon>Eleutherozoa</taxon>
        <taxon>Asterozoa</taxon>
        <taxon>Asteroidea</taxon>
        <taxon>Valvatacea</taxon>
        <taxon>Valvatida</taxon>
        <taxon>Acanthasteridae</taxon>
        <taxon>Acanthaster</taxon>
    </lineage>
</organism>
<dbReference type="PANTHER" id="PTHR31733">
    <property type="entry name" value="RIBONUCLEASE KAPPA"/>
    <property type="match status" value="1"/>
</dbReference>
<keyword evidence="5 6" id="KW-0472">Membrane</keyword>
<keyword evidence="7" id="KW-1185">Reference proteome</keyword>
<dbReference type="Proteomes" id="UP000694845">
    <property type="component" value="Unplaced"/>
</dbReference>
<evidence type="ECO:0000256" key="1">
    <source>
        <dbReference type="ARBA" id="ARBA00004141"/>
    </source>
</evidence>
<dbReference type="AlphaFoldDB" id="A0A8B7YVJ0"/>